<keyword evidence="3" id="KW-1185">Reference proteome</keyword>
<dbReference type="EMBL" id="JAPQKO010000001">
    <property type="protein sequence ID" value="KAJ5182757.1"/>
    <property type="molecule type" value="Genomic_DNA"/>
</dbReference>
<comment type="caution">
    <text evidence="2">The sequence shown here is derived from an EMBL/GenBank/DDBJ whole genome shotgun (WGS) entry which is preliminary data.</text>
</comment>
<dbReference type="AlphaFoldDB" id="A0A9W9IRR0"/>
<dbReference type="OrthoDB" id="4483229at2759"/>
<evidence type="ECO:0000313" key="2">
    <source>
        <dbReference type="EMBL" id="KAJ5182757.1"/>
    </source>
</evidence>
<evidence type="ECO:0000259" key="1">
    <source>
        <dbReference type="Pfam" id="PF21962"/>
    </source>
</evidence>
<dbReference type="InterPro" id="IPR053832">
    <property type="entry name" value="DUF6924"/>
</dbReference>
<evidence type="ECO:0000313" key="3">
    <source>
        <dbReference type="Proteomes" id="UP001146351"/>
    </source>
</evidence>
<gene>
    <name evidence="2" type="ORF">N7492_000373</name>
</gene>
<organism evidence="2 3">
    <name type="scientific">Penicillium capsulatum</name>
    <dbReference type="NCBI Taxonomy" id="69766"/>
    <lineage>
        <taxon>Eukaryota</taxon>
        <taxon>Fungi</taxon>
        <taxon>Dikarya</taxon>
        <taxon>Ascomycota</taxon>
        <taxon>Pezizomycotina</taxon>
        <taxon>Eurotiomycetes</taxon>
        <taxon>Eurotiomycetidae</taxon>
        <taxon>Eurotiales</taxon>
        <taxon>Aspergillaceae</taxon>
        <taxon>Penicillium</taxon>
    </lineage>
</organism>
<protein>
    <recommendedName>
        <fullName evidence="1">DUF6924 domain-containing protein</fullName>
    </recommendedName>
</protein>
<dbReference type="Proteomes" id="UP001146351">
    <property type="component" value="Unassembled WGS sequence"/>
</dbReference>
<reference evidence="2" key="2">
    <citation type="journal article" date="2023" name="IMA Fungus">
        <title>Comparative genomic study of the Penicillium genus elucidates a diverse pangenome and 15 lateral gene transfer events.</title>
        <authorList>
            <person name="Petersen C."/>
            <person name="Sorensen T."/>
            <person name="Nielsen M.R."/>
            <person name="Sondergaard T.E."/>
            <person name="Sorensen J.L."/>
            <person name="Fitzpatrick D.A."/>
            <person name="Frisvad J.C."/>
            <person name="Nielsen K.L."/>
        </authorList>
    </citation>
    <scope>NUCLEOTIDE SEQUENCE</scope>
    <source>
        <strain evidence="2">IBT 21917</strain>
    </source>
</reference>
<sequence length="133" mass="14554">MPPVDPSYKSGFVGWTIEQIHCFIDDDTDYEVDDRVFIIADERTAVDETVVLVQCEKVYEGATEGNQNETGGRHGKKISTVRIAGKDVNSKAICVDVAVMSVVELAGSVDADGVYREKETSPKKGGQAPRKQF</sequence>
<reference evidence="2" key="1">
    <citation type="submission" date="2022-11" db="EMBL/GenBank/DDBJ databases">
        <authorList>
            <person name="Petersen C."/>
        </authorList>
    </citation>
    <scope>NUCLEOTIDE SEQUENCE</scope>
    <source>
        <strain evidence="2">IBT 21917</strain>
    </source>
</reference>
<name>A0A9W9IRR0_9EURO</name>
<dbReference type="Pfam" id="PF21962">
    <property type="entry name" value="DUF6924"/>
    <property type="match status" value="1"/>
</dbReference>
<feature type="domain" description="DUF6924" evidence="1">
    <location>
        <begin position="9"/>
        <end position="117"/>
    </location>
</feature>
<accession>A0A9W9IRR0</accession>
<proteinExistence type="predicted"/>